<comment type="caution">
    <text evidence="8">The sequence shown here is derived from an EMBL/GenBank/DDBJ whole genome shotgun (WGS) entry which is preliminary data.</text>
</comment>
<reference evidence="8 9" key="1">
    <citation type="submission" date="2024-01" db="EMBL/GenBank/DDBJ databases">
        <title>The genomes of 5 underutilized Papilionoideae crops provide insights into root nodulation and disease resistanc.</title>
        <authorList>
            <person name="Jiang F."/>
        </authorList>
    </citation>
    <scope>NUCLEOTIDE SEQUENCE [LARGE SCALE GENOMIC DNA]</scope>
    <source>
        <strain evidence="8">LVBAO_FW01</strain>
        <tissue evidence="8">Leaves</tissue>
    </source>
</reference>
<dbReference type="InterPro" id="IPR017853">
    <property type="entry name" value="GH"/>
</dbReference>
<evidence type="ECO:0000313" key="9">
    <source>
        <dbReference type="Proteomes" id="UP001367508"/>
    </source>
</evidence>
<organism evidence="8 9">
    <name type="scientific">Canavalia gladiata</name>
    <name type="common">Sword bean</name>
    <name type="synonym">Dolichos gladiatus</name>
    <dbReference type="NCBI Taxonomy" id="3824"/>
    <lineage>
        <taxon>Eukaryota</taxon>
        <taxon>Viridiplantae</taxon>
        <taxon>Streptophyta</taxon>
        <taxon>Embryophyta</taxon>
        <taxon>Tracheophyta</taxon>
        <taxon>Spermatophyta</taxon>
        <taxon>Magnoliopsida</taxon>
        <taxon>eudicotyledons</taxon>
        <taxon>Gunneridae</taxon>
        <taxon>Pentapetalae</taxon>
        <taxon>rosids</taxon>
        <taxon>fabids</taxon>
        <taxon>Fabales</taxon>
        <taxon>Fabaceae</taxon>
        <taxon>Papilionoideae</taxon>
        <taxon>50 kb inversion clade</taxon>
        <taxon>NPAAA clade</taxon>
        <taxon>indigoferoid/millettioid clade</taxon>
        <taxon>Phaseoleae</taxon>
        <taxon>Canavalia</taxon>
    </lineage>
</organism>
<keyword evidence="5" id="KW-0378">Hydrolase</keyword>
<dbReference type="InterPro" id="IPR008979">
    <property type="entry name" value="Galactose-bd-like_sf"/>
</dbReference>
<dbReference type="GO" id="GO:0046373">
    <property type="term" value="P:L-arabinose metabolic process"/>
    <property type="evidence" value="ECO:0007669"/>
    <property type="project" value="InterPro"/>
</dbReference>
<evidence type="ECO:0000259" key="7">
    <source>
        <dbReference type="SMART" id="SM00813"/>
    </source>
</evidence>
<evidence type="ECO:0000256" key="1">
    <source>
        <dbReference type="ARBA" id="ARBA00001462"/>
    </source>
</evidence>
<dbReference type="FunFam" id="3.20.20.80:FF:000025">
    <property type="entry name" value="Alpha-L-arabinofuranosidase 1"/>
    <property type="match status" value="1"/>
</dbReference>
<dbReference type="InterPro" id="IPR055235">
    <property type="entry name" value="ASD1_cat"/>
</dbReference>
<dbReference type="GO" id="GO:0046556">
    <property type="term" value="F:alpha-L-arabinofuranosidase activity"/>
    <property type="evidence" value="ECO:0007669"/>
    <property type="project" value="UniProtKB-EC"/>
</dbReference>
<evidence type="ECO:0000256" key="5">
    <source>
        <dbReference type="ARBA" id="ARBA00022801"/>
    </source>
</evidence>
<evidence type="ECO:0000256" key="3">
    <source>
        <dbReference type="ARBA" id="ARBA00012670"/>
    </source>
</evidence>
<dbReference type="InterPro" id="IPR051563">
    <property type="entry name" value="Glycosyl_Hydrolase_51"/>
</dbReference>
<dbReference type="EC" id="3.2.1.55" evidence="3"/>
<dbReference type="Proteomes" id="UP001367508">
    <property type="component" value="Unassembled WGS sequence"/>
</dbReference>
<dbReference type="SMART" id="SM00813">
    <property type="entry name" value="Alpha-L-AF_C"/>
    <property type="match status" value="1"/>
</dbReference>
<dbReference type="EMBL" id="JAYMYQ010000004">
    <property type="protein sequence ID" value="KAK7336377.1"/>
    <property type="molecule type" value="Genomic_DNA"/>
</dbReference>
<dbReference type="Pfam" id="PF22848">
    <property type="entry name" value="ASD1_dom"/>
    <property type="match status" value="2"/>
</dbReference>
<feature type="chain" id="PRO_5042820220" description="non-reducing end alpha-L-arabinofuranosidase" evidence="6">
    <location>
        <begin position="17"/>
        <end position="733"/>
    </location>
</feature>
<feature type="signal peptide" evidence="6">
    <location>
        <begin position="1"/>
        <end position="16"/>
    </location>
</feature>
<dbReference type="Gene3D" id="3.20.20.80">
    <property type="entry name" value="Glycosidases"/>
    <property type="match status" value="2"/>
</dbReference>
<dbReference type="SUPFAM" id="SSF49785">
    <property type="entry name" value="Galactose-binding domain-like"/>
    <property type="match status" value="1"/>
</dbReference>
<protein>
    <recommendedName>
        <fullName evidence="3">non-reducing end alpha-L-arabinofuranosidase</fullName>
        <ecNumber evidence="3">3.2.1.55</ecNumber>
    </recommendedName>
</protein>
<evidence type="ECO:0000256" key="4">
    <source>
        <dbReference type="ARBA" id="ARBA00022729"/>
    </source>
</evidence>
<dbReference type="AlphaFoldDB" id="A0AAN9QI96"/>
<comment type="catalytic activity">
    <reaction evidence="1">
        <text>Hydrolysis of terminal non-reducing alpha-L-arabinofuranoside residues in alpha-L-arabinosides.</text>
        <dbReference type="EC" id="3.2.1.55"/>
    </reaction>
</comment>
<keyword evidence="9" id="KW-1185">Reference proteome</keyword>
<evidence type="ECO:0000313" key="8">
    <source>
        <dbReference type="EMBL" id="KAK7336377.1"/>
    </source>
</evidence>
<sequence length="733" mass="81436">MLIWLWTKWIRSGSNTSWLQATITIACVEANVLYDGEEHDVSYLLAVACLVLQCSANANITSTPQFPASEANANQTSTLVVDASDASGRPIPNTLFGIFYEEINHAGAGGLWAELVRNRGFEAGGRRVPSNIDPWTLVGKESHISLRTVLDSCFKHNKVALKMDVLCDKCTSEVGISNPGHWGMNIVQGKKYKVVFFVTSAEPLDMTVSFRKAEDGGVLATSNIKASASDVSNWTRIETTLEASASSQNSSLYLTTTRKGQILLDQVSAMPMDTYKGHGFRTDMVNMLIELKPAFLRFPGGCYIEGQRLKNAFRWKKSVGPWEERSGHFNDVWHYWTDDGLGFFEGLQLAEDIGARPVWVFNSGISHTDEVATSLITPFVKEALDGIQFARGAVTTKWGALRASMGHPKPFDLKYVAIGNEDCGKKYYRGNYIAFYNAIRKVHPHIQIISNCDAHNQPLDHPADIYDFHTYPQNPREMFNMAHVFDKTQRNGPKAFVSEYALRGEPAGTGDLLAAISEAGFLIGLERNSDHVVMASYAPLFVNENDRRWNPDAIVFNSHQVYGTPSYWVQYMFRESNGATFLKTQFQTPDPDSADASAILWQNPQDKKTYVKIKVANLGKNHLNLKISLNRFVSSDLTKSTKTVLTSANAVDENSFTEPRKIAPQKSSLESPGNEMNVVIPPLSLSEALEGIQFARGAVTSKWGALRASMGHPKPFDLKYVTIGNEDCEKPYY</sequence>
<dbReference type="PANTHER" id="PTHR31776:SF13">
    <property type="entry name" value="NON-REDUCING END ALPHA-L-ARABINOFURANOSIDASE"/>
    <property type="match status" value="1"/>
</dbReference>
<comment type="similarity">
    <text evidence="2">Belongs to the glycosyl hydrolase 51 family.</text>
</comment>
<evidence type="ECO:0000256" key="2">
    <source>
        <dbReference type="ARBA" id="ARBA00007186"/>
    </source>
</evidence>
<dbReference type="PANTHER" id="PTHR31776">
    <property type="entry name" value="ALPHA-L-ARABINOFURANOSIDASE 1"/>
    <property type="match status" value="1"/>
</dbReference>
<dbReference type="Gene3D" id="2.60.120.260">
    <property type="entry name" value="Galactose-binding domain-like"/>
    <property type="match status" value="1"/>
</dbReference>
<dbReference type="SUPFAM" id="SSF51445">
    <property type="entry name" value="(Trans)glycosidases"/>
    <property type="match status" value="2"/>
</dbReference>
<evidence type="ECO:0000256" key="6">
    <source>
        <dbReference type="SAM" id="SignalP"/>
    </source>
</evidence>
<accession>A0AAN9QI96</accession>
<dbReference type="Pfam" id="PF06964">
    <property type="entry name" value="Alpha-L-AF_C"/>
    <property type="match status" value="1"/>
</dbReference>
<dbReference type="InterPro" id="IPR010720">
    <property type="entry name" value="Alpha-L-AF_C"/>
</dbReference>
<keyword evidence="4 6" id="KW-0732">Signal</keyword>
<feature type="domain" description="Alpha-L-arabinofuranosidase C-terminal" evidence="7">
    <location>
        <begin position="498"/>
        <end position="684"/>
    </location>
</feature>
<name>A0AAN9QI96_CANGL</name>
<proteinExistence type="inferred from homology"/>
<gene>
    <name evidence="8" type="ORF">VNO77_16917</name>
</gene>